<proteinExistence type="predicted"/>
<dbReference type="SMART" id="SM00194">
    <property type="entry name" value="PTPc"/>
    <property type="match status" value="1"/>
</dbReference>
<evidence type="ECO:0000313" key="3">
    <source>
        <dbReference type="Proteomes" id="UP000050794"/>
    </source>
</evidence>
<dbReference type="WBParaSite" id="TCNE_0001716201-mRNA-1">
    <property type="protein sequence ID" value="TCNE_0001716201-mRNA-1"/>
    <property type="gene ID" value="TCNE_0001716201"/>
</dbReference>
<dbReference type="Pfam" id="PF00102">
    <property type="entry name" value="Y_phosphatase"/>
    <property type="match status" value="1"/>
</dbReference>
<evidence type="ECO:0000313" key="2">
    <source>
        <dbReference type="EMBL" id="VDM48482.1"/>
    </source>
</evidence>
<evidence type="ECO:0000259" key="1">
    <source>
        <dbReference type="PROSITE" id="PS50055"/>
    </source>
</evidence>
<gene>
    <name evidence="2" type="ORF">TCNE_LOCUS17161</name>
</gene>
<dbReference type="Gene3D" id="3.90.190.10">
    <property type="entry name" value="Protein tyrosine phosphatase superfamily"/>
    <property type="match status" value="1"/>
</dbReference>
<dbReference type="InterPro" id="IPR052782">
    <property type="entry name" value="Oocyte-zygote_transition_reg"/>
</dbReference>
<accession>A0A183V8U1</accession>
<dbReference type="Proteomes" id="UP000050794">
    <property type="component" value="Unassembled WGS sequence"/>
</dbReference>
<dbReference type="InterPro" id="IPR000242">
    <property type="entry name" value="PTP_cat"/>
</dbReference>
<evidence type="ECO:0000313" key="4">
    <source>
        <dbReference type="WBParaSite" id="TCNE_0001716201-mRNA-1"/>
    </source>
</evidence>
<protein>
    <submittedName>
        <fullName evidence="4">Tyrosine-protein phosphatase domain-containing protein</fullName>
    </submittedName>
</protein>
<dbReference type="AlphaFoldDB" id="A0A183V8U1"/>
<organism evidence="3 4">
    <name type="scientific">Toxocara canis</name>
    <name type="common">Canine roundworm</name>
    <dbReference type="NCBI Taxonomy" id="6265"/>
    <lineage>
        <taxon>Eukaryota</taxon>
        <taxon>Metazoa</taxon>
        <taxon>Ecdysozoa</taxon>
        <taxon>Nematoda</taxon>
        <taxon>Chromadorea</taxon>
        <taxon>Rhabditida</taxon>
        <taxon>Spirurina</taxon>
        <taxon>Ascaridomorpha</taxon>
        <taxon>Ascaridoidea</taxon>
        <taxon>Toxocaridae</taxon>
        <taxon>Toxocara</taxon>
    </lineage>
</organism>
<dbReference type="PROSITE" id="PS50055">
    <property type="entry name" value="TYR_PHOSPHATASE_PTP"/>
    <property type="match status" value="1"/>
</dbReference>
<keyword evidence="3" id="KW-1185">Reference proteome</keyword>
<dbReference type="PANTHER" id="PTHR46163:SF5">
    <property type="entry name" value="TYROSINE-PROTEIN PHOSPHATASE"/>
    <property type="match status" value="1"/>
</dbReference>
<dbReference type="EMBL" id="UYWY01024203">
    <property type="protein sequence ID" value="VDM48482.1"/>
    <property type="molecule type" value="Genomic_DNA"/>
</dbReference>
<reference evidence="4" key="1">
    <citation type="submission" date="2016-06" db="UniProtKB">
        <authorList>
            <consortium name="WormBaseParasite"/>
        </authorList>
    </citation>
    <scope>IDENTIFICATION</scope>
</reference>
<reference evidence="2 3" key="2">
    <citation type="submission" date="2018-11" db="EMBL/GenBank/DDBJ databases">
        <authorList>
            <consortium name="Pathogen Informatics"/>
        </authorList>
    </citation>
    <scope>NUCLEOTIDE SEQUENCE [LARGE SCALE GENOMIC DNA]</scope>
</reference>
<sequence>MVTPEEIRALSENPKKNRYKNVPCLDCTRVKLKGNNEYIHANYVQSASNPKRFICTQGPLSATANDFWRMIAQEKVESIIMLCNVVEEGVRKCDEYFPTSEHNKKIYDDISIELIKAVDTASADSKWIVISDIKMQWS</sequence>
<dbReference type="SUPFAM" id="SSF52799">
    <property type="entry name" value="(Phosphotyrosine protein) phosphatases II"/>
    <property type="match status" value="1"/>
</dbReference>
<dbReference type="PRINTS" id="PR00700">
    <property type="entry name" value="PRTYPHPHTASE"/>
</dbReference>
<dbReference type="GO" id="GO:0004725">
    <property type="term" value="F:protein tyrosine phosphatase activity"/>
    <property type="evidence" value="ECO:0007669"/>
    <property type="project" value="InterPro"/>
</dbReference>
<dbReference type="InterPro" id="IPR029021">
    <property type="entry name" value="Prot-tyrosine_phosphatase-like"/>
</dbReference>
<dbReference type="PANTHER" id="PTHR46163">
    <property type="entry name" value="TYROSINE-PROTEIN PHOSPHATASE-RELATED"/>
    <property type="match status" value="1"/>
</dbReference>
<feature type="domain" description="Tyrosine-protein phosphatase" evidence="1">
    <location>
        <begin position="12"/>
        <end position="138"/>
    </location>
</feature>
<name>A0A183V8U1_TOXCA</name>